<dbReference type="PANTHER" id="PTHR13271">
    <property type="entry name" value="UNCHARACTERIZED PUTATIVE METHYLTRANSFERASE"/>
    <property type="match status" value="1"/>
</dbReference>
<dbReference type="PROSITE" id="PS50280">
    <property type="entry name" value="SET"/>
    <property type="match status" value="1"/>
</dbReference>
<gene>
    <name evidence="2" type="ORF">MICPUN_57833</name>
</gene>
<dbReference type="AlphaFoldDB" id="C1E3X2"/>
<dbReference type="CDD" id="cd10527">
    <property type="entry name" value="SET_LSMT"/>
    <property type="match status" value="1"/>
</dbReference>
<evidence type="ECO:0000313" key="3">
    <source>
        <dbReference type="Proteomes" id="UP000002009"/>
    </source>
</evidence>
<evidence type="ECO:0000313" key="2">
    <source>
        <dbReference type="EMBL" id="ACO62629.1"/>
    </source>
</evidence>
<dbReference type="GO" id="GO:0016279">
    <property type="term" value="F:protein-lysine N-methyltransferase activity"/>
    <property type="evidence" value="ECO:0007669"/>
    <property type="project" value="TreeGrafter"/>
</dbReference>
<keyword evidence="3" id="KW-1185">Reference proteome</keyword>
<dbReference type="RefSeq" id="XP_002501371.1">
    <property type="nucleotide sequence ID" value="XM_002501325.1"/>
</dbReference>
<dbReference type="GO" id="GO:0005634">
    <property type="term" value="C:nucleus"/>
    <property type="evidence" value="ECO:0007669"/>
    <property type="project" value="TreeGrafter"/>
</dbReference>
<dbReference type="PANTHER" id="PTHR13271:SF34">
    <property type="entry name" value="N-LYSINE METHYLTRANSFERASE SETD6"/>
    <property type="match status" value="1"/>
</dbReference>
<dbReference type="KEGG" id="mis:MICPUN_57833"/>
<dbReference type="InterPro" id="IPR050600">
    <property type="entry name" value="SETD3_SETD6_MTase"/>
</dbReference>
<dbReference type="InParanoid" id="C1E3X2"/>
<dbReference type="SUPFAM" id="SSF82199">
    <property type="entry name" value="SET domain"/>
    <property type="match status" value="1"/>
</dbReference>
<dbReference type="InterPro" id="IPR001214">
    <property type="entry name" value="SET_dom"/>
</dbReference>
<dbReference type="eggNOG" id="KOG1337">
    <property type="taxonomic scope" value="Eukaryota"/>
</dbReference>
<dbReference type="Gene3D" id="3.90.1410.10">
    <property type="entry name" value="set domain protein methyltransferase, domain 1"/>
    <property type="match status" value="1"/>
</dbReference>
<protein>
    <submittedName>
        <fullName evidence="2">Set domain protein</fullName>
    </submittedName>
</protein>
<sequence>MNDLKVSRTVIPPTSFSRFPASFLFFSMTHLNVSCGFRFSNDDDPSLTLAAQAWLRSNGFWWNEDAIELGCVVGDSERNKTSRVGVLARRNIDVGEIVARIPTSQCLTCGGCAHQKLVGDLEISLGKGEWLALLGFALLLERGIDAGKSSSWNAYLRYLPAAEQGVTALWPENRKRYLAGTDVDLALRDERAQAKTEWETHIEPILSRSEYAESGFTFEDYLSARSVVSSRAFTICPKVGVGLVPLADLFNHRTGGHHVLLTDIEDESILPESARPQQSTKEGASYMYVRLVRSARKDEELFNSYGELGNAALLSSYGFCQRDNPGDQVTFGVPALRAAAGLCGVDGLQIASRLRWCEANGLCEEDSTFHLKAQSPPSNTLLLVLWILAASPDEFGEFSDSLKGKRMFGTDKVAQYISEVQHCGGFENVKTLQVLMKMLERRRALYASTPSDDSEWASYCLILVDSELGIILDCEKYLEEKLNGRFEAGNASKKRKVISTGNIVCTTTTSDAAFSLFD</sequence>
<dbReference type="GeneID" id="8243036"/>
<dbReference type="EMBL" id="CP001325">
    <property type="protein sequence ID" value="ACO62629.1"/>
    <property type="molecule type" value="Genomic_DNA"/>
</dbReference>
<evidence type="ECO:0000259" key="1">
    <source>
        <dbReference type="PROSITE" id="PS50280"/>
    </source>
</evidence>
<dbReference type="OrthoDB" id="441812at2759"/>
<accession>C1E3X2</accession>
<dbReference type="InterPro" id="IPR046341">
    <property type="entry name" value="SET_dom_sf"/>
</dbReference>
<name>C1E3X2_MICCC</name>
<proteinExistence type="predicted"/>
<reference evidence="2 3" key="1">
    <citation type="journal article" date="2009" name="Science">
        <title>Green evolution and dynamic adaptations revealed by genomes of the marine picoeukaryotes Micromonas.</title>
        <authorList>
            <person name="Worden A.Z."/>
            <person name="Lee J.H."/>
            <person name="Mock T."/>
            <person name="Rouze P."/>
            <person name="Simmons M.P."/>
            <person name="Aerts A.L."/>
            <person name="Allen A.E."/>
            <person name="Cuvelier M.L."/>
            <person name="Derelle E."/>
            <person name="Everett M.V."/>
            <person name="Foulon E."/>
            <person name="Grimwood J."/>
            <person name="Gundlach H."/>
            <person name="Henrissat B."/>
            <person name="Napoli C."/>
            <person name="McDonald S.M."/>
            <person name="Parker M.S."/>
            <person name="Rombauts S."/>
            <person name="Salamov A."/>
            <person name="Von Dassow P."/>
            <person name="Badger J.H."/>
            <person name="Coutinho P.M."/>
            <person name="Demir E."/>
            <person name="Dubchak I."/>
            <person name="Gentemann C."/>
            <person name="Eikrem W."/>
            <person name="Gready J.E."/>
            <person name="John U."/>
            <person name="Lanier W."/>
            <person name="Lindquist E.A."/>
            <person name="Lucas S."/>
            <person name="Mayer K.F."/>
            <person name="Moreau H."/>
            <person name="Not F."/>
            <person name="Otillar R."/>
            <person name="Panaud O."/>
            <person name="Pangilinan J."/>
            <person name="Paulsen I."/>
            <person name="Piegu B."/>
            <person name="Poliakov A."/>
            <person name="Robbens S."/>
            <person name="Schmutz J."/>
            <person name="Toulza E."/>
            <person name="Wyss T."/>
            <person name="Zelensky A."/>
            <person name="Zhou K."/>
            <person name="Armbrust E.V."/>
            <person name="Bhattacharya D."/>
            <person name="Goodenough U.W."/>
            <person name="Van de Peer Y."/>
            <person name="Grigoriev I.V."/>
        </authorList>
    </citation>
    <scope>NUCLEOTIDE SEQUENCE [LARGE SCALE GENOMIC DNA]</scope>
    <source>
        <strain evidence="3">RCC299 / NOUM17</strain>
    </source>
</reference>
<feature type="domain" description="SET" evidence="1">
    <location>
        <begin position="69"/>
        <end position="306"/>
    </location>
</feature>
<organism evidence="2 3">
    <name type="scientific">Micromonas commoda (strain RCC299 / NOUM17 / CCMP2709)</name>
    <name type="common">Picoplanktonic green alga</name>
    <dbReference type="NCBI Taxonomy" id="296587"/>
    <lineage>
        <taxon>Eukaryota</taxon>
        <taxon>Viridiplantae</taxon>
        <taxon>Chlorophyta</taxon>
        <taxon>Mamiellophyceae</taxon>
        <taxon>Mamiellales</taxon>
        <taxon>Mamiellaceae</taxon>
        <taxon>Micromonas</taxon>
    </lineage>
</organism>
<dbReference type="Proteomes" id="UP000002009">
    <property type="component" value="Chromosome 4"/>
</dbReference>